<comment type="pathway">
    <text evidence="3">Lipid metabolism; sphingolipid metabolism.</text>
</comment>
<keyword evidence="5" id="KW-0812">Transmembrane</keyword>
<dbReference type="GO" id="GO:0030149">
    <property type="term" value="P:sphingolipid catabolic process"/>
    <property type="evidence" value="ECO:0007669"/>
    <property type="project" value="TreeGrafter"/>
</dbReference>
<dbReference type="AlphaFoldDB" id="A0AA39FEU5"/>
<evidence type="ECO:0000256" key="4">
    <source>
        <dbReference type="ARBA" id="ARBA00004991"/>
    </source>
</evidence>
<evidence type="ECO:0000256" key="5">
    <source>
        <dbReference type="ARBA" id="ARBA00022692"/>
    </source>
</evidence>
<keyword evidence="11" id="KW-0472">Membrane</keyword>
<comment type="caution">
    <text evidence="18">The sequence shown here is derived from an EMBL/GenBank/DDBJ whole genome shotgun (WGS) entry which is preliminary data.</text>
</comment>
<evidence type="ECO:0000256" key="3">
    <source>
        <dbReference type="ARBA" id="ARBA00004760"/>
    </source>
</evidence>
<evidence type="ECO:0000256" key="16">
    <source>
        <dbReference type="PIRSR" id="PIRSR602129-50"/>
    </source>
</evidence>
<keyword evidence="10" id="KW-0443">Lipid metabolism</keyword>
<feature type="modified residue" description="N6-(pyridoxal phosphate)lysine" evidence="16">
    <location>
        <position position="333"/>
    </location>
</feature>
<comment type="pathway">
    <text evidence="4">Sphingolipid metabolism.</text>
</comment>
<evidence type="ECO:0000313" key="19">
    <source>
        <dbReference type="Proteomes" id="UP001168972"/>
    </source>
</evidence>
<dbReference type="Proteomes" id="UP001168972">
    <property type="component" value="Unassembled WGS sequence"/>
</dbReference>
<dbReference type="FunFam" id="6.10.140.2150:FF:000001">
    <property type="entry name" value="Sphingosine-1-phosphate lyase 1"/>
    <property type="match status" value="1"/>
</dbReference>
<sequence length="540" mass="60511">MDSVKGLINNSFKEKEPWQIVTITTTTVLGAVWVWNFIHQDETLFERGRKKIFQLARYIPSIREKVERELNSLNDTFEKESLDRLKNVKFITKLPEQGLNDDQVMEHIKNLMQIGGYDWQSGKVSGTVYRHDQKLIELMANVYGLASYTNPLHPDVFPGVCKMEAEVVRISCRLFHGDDATCGTMTMGGTESILLACKAYRDYARDVKGIKHPEMVIPITAHSAFDKAGQFLKIKVRAVPVNPHSYTVSIDAMKRAITKNTIMLVGSTPNFPYGTCDNIEAISELGLKYNIPVHVDACLGGFLLCFMPDAGFPVASFDFKLPGVTSISADTHKYGYAPKGSSVILYREKKYRHYQYTITTDWPGGIYGSPTVSGSRAGGIIAACWAAMMYFGYDGYLSSTKKIIETTKYIETELRKMDGLFIFGTPGTSVIALGSHQFHIYLLSEGLTSRGWNLNALQFPSAIHLCVTHVHTQPGIADSFLDDIRNILAEIKNNTDESVKGRLALYGMSQKLPDRTVVSDLTKLFIDSMYFTPKEEEEKN</sequence>
<reference evidence="18" key="2">
    <citation type="submission" date="2023-03" db="EMBL/GenBank/DDBJ databases">
        <authorList>
            <person name="Inwood S.N."/>
            <person name="Skelly J.G."/>
            <person name="Guhlin J."/>
            <person name="Harrop T.W.R."/>
            <person name="Goldson S.G."/>
            <person name="Dearden P.K."/>
        </authorList>
    </citation>
    <scope>NUCLEOTIDE SEQUENCE</scope>
    <source>
        <strain evidence="18">Lincoln</strain>
        <tissue evidence="18">Whole body</tissue>
    </source>
</reference>
<evidence type="ECO:0000256" key="12">
    <source>
        <dbReference type="ARBA" id="ARBA00023239"/>
    </source>
</evidence>
<evidence type="ECO:0000256" key="7">
    <source>
        <dbReference type="ARBA" id="ARBA00022898"/>
    </source>
</evidence>
<dbReference type="SUPFAM" id="SSF53383">
    <property type="entry name" value="PLP-dependent transferases"/>
    <property type="match status" value="1"/>
</dbReference>
<dbReference type="InterPro" id="IPR050477">
    <property type="entry name" value="GrpII_AminoAcid_Decarb"/>
</dbReference>
<dbReference type="EC" id="4.1.2.27" evidence="14"/>
<dbReference type="FunFam" id="3.40.640.10:FF:000020">
    <property type="entry name" value="sphingosine-1-phosphate lyase 1"/>
    <property type="match status" value="1"/>
</dbReference>
<evidence type="ECO:0000256" key="13">
    <source>
        <dbReference type="ARBA" id="ARBA00038302"/>
    </source>
</evidence>
<dbReference type="InterPro" id="IPR015421">
    <property type="entry name" value="PyrdxlP-dep_Trfase_major"/>
</dbReference>
<keyword evidence="6" id="KW-0256">Endoplasmic reticulum</keyword>
<keyword evidence="12 17" id="KW-0456">Lyase</keyword>
<dbReference type="PANTHER" id="PTHR42735">
    <property type="match status" value="1"/>
</dbReference>
<evidence type="ECO:0000256" key="14">
    <source>
        <dbReference type="ARBA" id="ARBA00038965"/>
    </source>
</evidence>
<keyword evidence="19" id="KW-1185">Reference proteome</keyword>
<organism evidence="18 19">
    <name type="scientific">Microctonus hyperodae</name>
    <name type="common">Parasitoid wasp</name>
    <dbReference type="NCBI Taxonomy" id="165561"/>
    <lineage>
        <taxon>Eukaryota</taxon>
        <taxon>Metazoa</taxon>
        <taxon>Ecdysozoa</taxon>
        <taxon>Arthropoda</taxon>
        <taxon>Hexapoda</taxon>
        <taxon>Insecta</taxon>
        <taxon>Pterygota</taxon>
        <taxon>Neoptera</taxon>
        <taxon>Endopterygota</taxon>
        <taxon>Hymenoptera</taxon>
        <taxon>Apocrita</taxon>
        <taxon>Ichneumonoidea</taxon>
        <taxon>Braconidae</taxon>
        <taxon>Euphorinae</taxon>
        <taxon>Microctonus</taxon>
    </lineage>
</organism>
<reference evidence="18" key="1">
    <citation type="journal article" date="2023" name="bioRxiv">
        <title>Scaffold-level genome assemblies of two parasitoid biocontrol wasps reveal the parthenogenesis mechanism and an associated novel virus.</title>
        <authorList>
            <person name="Inwood S."/>
            <person name="Skelly J."/>
            <person name="Guhlin J."/>
            <person name="Harrop T."/>
            <person name="Goldson S."/>
            <person name="Dearden P."/>
        </authorList>
    </citation>
    <scope>NUCLEOTIDE SEQUENCE</scope>
    <source>
        <strain evidence="18">Lincoln</strain>
        <tissue evidence="18">Whole body</tissue>
    </source>
</reference>
<name>A0AA39FEU5_MICHY</name>
<evidence type="ECO:0000256" key="2">
    <source>
        <dbReference type="ARBA" id="ARBA00004389"/>
    </source>
</evidence>
<comment type="similarity">
    <text evidence="13">Belongs to the group II decarboxylase family. Sphingosine-1-phosphate lyase subfamily.</text>
</comment>
<protein>
    <recommendedName>
        <fullName evidence="14">sphinganine-1-phosphate aldolase</fullName>
        <ecNumber evidence="14">4.1.2.27</ecNumber>
    </recommendedName>
    <alternativeName>
        <fullName evidence="15">Sphingosine-1-phosphate aldolase</fullName>
    </alternativeName>
</protein>
<dbReference type="GO" id="GO:0030170">
    <property type="term" value="F:pyridoxal phosphate binding"/>
    <property type="evidence" value="ECO:0007669"/>
    <property type="project" value="InterPro"/>
</dbReference>
<dbReference type="PANTHER" id="PTHR42735:SF6">
    <property type="entry name" value="SPHINGOSINE-1-PHOSPHATE LYASE 1"/>
    <property type="match status" value="1"/>
</dbReference>
<dbReference type="InterPro" id="IPR015422">
    <property type="entry name" value="PyrdxlP-dep_Trfase_small"/>
</dbReference>
<keyword evidence="7 16" id="KW-0663">Pyridoxal phosphate</keyword>
<evidence type="ECO:0000256" key="10">
    <source>
        <dbReference type="ARBA" id="ARBA00023098"/>
    </source>
</evidence>
<dbReference type="Gene3D" id="3.90.1150.10">
    <property type="entry name" value="Aspartate Aminotransferase, domain 1"/>
    <property type="match status" value="1"/>
</dbReference>
<evidence type="ECO:0000256" key="9">
    <source>
        <dbReference type="ARBA" id="ARBA00022989"/>
    </source>
</evidence>
<dbReference type="EMBL" id="JAQQBR010001831">
    <property type="protein sequence ID" value="KAK0168215.1"/>
    <property type="molecule type" value="Genomic_DNA"/>
</dbReference>
<keyword evidence="8" id="KW-0746">Sphingolipid metabolism</keyword>
<dbReference type="GO" id="GO:0019752">
    <property type="term" value="P:carboxylic acid metabolic process"/>
    <property type="evidence" value="ECO:0007669"/>
    <property type="project" value="InterPro"/>
</dbReference>
<evidence type="ECO:0000256" key="1">
    <source>
        <dbReference type="ARBA" id="ARBA00001933"/>
    </source>
</evidence>
<comment type="subcellular location">
    <subcellularLocation>
        <location evidence="2">Endoplasmic reticulum membrane</location>
        <topology evidence="2">Single-pass membrane protein</topology>
    </subcellularLocation>
</comment>
<evidence type="ECO:0000256" key="8">
    <source>
        <dbReference type="ARBA" id="ARBA00022919"/>
    </source>
</evidence>
<accession>A0AA39FEU5</accession>
<comment type="cofactor">
    <cofactor evidence="1 16 17">
        <name>pyridoxal 5'-phosphate</name>
        <dbReference type="ChEBI" id="CHEBI:597326"/>
    </cofactor>
</comment>
<dbReference type="GO" id="GO:0005789">
    <property type="term" value="C:endoplasmic reticulum membrane"/>
    <property type="evidence" value="ECO:0007669"/>
    <property type="project" value="UniProtKB-SubCell"/>
</dbReference>
<evidence type="ECO:0000256" key="17">
    <source>
        <dbReference type="RuleBase" id="RU000382"/>
    </source>
</evidence>
<gene>
    <name evidence="18" type="ORF">PV327_002040</name>
</gene>
<dbReference type="Gene3D" id="3.40.640.10">
    <property type="entry name" value="Type I PLP-dependent aspartate aminotransferase-like (Major domain)"/>
    <property type="match status" value="1"/>
</dbReference>
<dbReference type="GO" id="GO:0008117">
    <property type="term" value="F:sphinganine-1-phosphate aldolase activity"/>
    <property type="evidence" value="ECO:0007669"/>
    <property type="project" value="UniProtKB-EC"/>
</dbReference>
<dbReference type="InterPro" id="IPR015424">
    <property type="entry name" value="PyrdxlP-dep_Trfase"/>
</dbReference>
<dbReference type="Pfam" id="PF00282">
    <property type="entry name" value="Pyridoxal_deC"/>
    <property type="match status" value="1"/>
</dbReference>
<dbReference type="FunFam" id="3.90.1150.10:FF:000247">
    <property type="entry name" value="Sphingosine phosphate lyase, putative"/>
    <property type="match status" value="1"/>
</dbReference>
<keyword evidence="9" id="KW-1133">Transmembrane helix</keyword>
<evidence type="ECO:0000256" key="6">
    <source>
        <dbReference type="ARBA" id="ARBA00022824"/>
    </source>
</evidence>
<proteinExistence type="inferred from homology"/>
<dbReference type="Gene3D" id="6.10.140.2150">
    <property type="match status" value="1"/>
</dbReference>
<dbReference type="InterPro" id="IPR002129">
    <property type="entry name" value="PyrdxlP-dep_de-COase"/>
</dbReference>
<evidence type="ECO:0000313" key="18">
    <source>
        <dbReference type="EMBL" id="KAK0168215.1"/>
    </source>
</evidence>
<evidence type="ECO:0000256" key="11">
    <source>
        <dbReference type="ARBA" id="ARBA00023136"/>
    </source>
</evidence>
<evidence type="ECO:0000256" key="15">
    <source>
        <dbReference type="ARBA" id="ARBA00042568"/>
    </source>
</evidence>